<feature type="region of interest" description="Disordered" evidence="1">
    <location>
        <begin position="1899"/>
        <end position="1952"/>
    </location>
</feature>
<feature type="compositionally biased region" description="Acidic residues" evidence="1">
    <location>
        <begin position="1544"/>
        <end position="1567"/>
    </location>
</feature>
<comment type="caution">
    <text evidence="4">The sequence shown here is derived from an EMBL/GenBank/DDBJ whole genome shotgun (WGS) entry which is preliminary data.</text>
</comment>
<evidence type="ECO:0000313" key="5">
    <source>
        <dbReference type="Proteomes" id="UP000241890"/>
    </source>
</evidence>
<reference evidence="4 5" key="1">
    <citation type="submission" date="2017-12" db="EMBL/GenBank/DDBJ databases">
        <title>Sequencing, de novo assembly and annotation of complete genome of a new Thraustochytrid species, strain FCC1311.</title>
        <authorList>
            <person name="Sedici K."/>
            <person name="Godart F."/>
            <person name="Aiese Cigliano R."/>
            <person name="Sanseverino W."/>
            <person name="Barakat M."/>
            <person name="Ortet P."/>
            <person name="Marechal E."/>
            <person name="Cagnac O."/>
            <person name="Amato A."/>
        </authorList>
    </citation>
    <scope>NUCLEOTIDE SEQUENCE [LARGE SCALE GENOMIC DNA]</scope>
</reference>
<sequence>MQASASSKANKSVPEVDGPLEAQDFVAALNADETHVVCDGLVRFVQATRGVQPEQEDSAVNEYLKLSPECTEIFSWWDAVRTGQMTVEKGSEGSVMAAIFDAFAVILFLAHPVKTTTSQIQVTRKLLSRTRFFNKFLESTRDQKLLRNLLKLLVAMVTKGAGVARELFGKLPFSSPSMLRLADKGDVGTGKNRTRGGTTRFGSTRHRFLQLTLALLEHGDVTTKKRVIEPKGVALAALRRIDEDPTDMVTFFLTGLKTFVLQDTAIGRKAKITFFGQPLVLETMLLPLYDSPHKMVRDCVHDFLFAAVVRPESSVFPAISDIANADSLKAENAAFNKRIESQLARRNRIIASMARSLNPVNDPKQRELLLAILELDDSLMEAFFATSWNKINLDPRPSIVWVRNVVFVRKLLNFPPPKTQNLEAFRNVTAQTSGDDVSGETNTPTFNSPAASKLDALANTVLACALPSATAVSRAMLSKGIQHSSSLVVVHTLDLLSHLLQRIVLVMEESLRADQGGAPPDSVSLRDTVGRKLVHRIPDVSVLITLVMTASQKHKSWQAEEAEWVLFKAARVMHWYGSLLPETLHGKLSVEKFLPLYDAPPSSVSLAAHISFARMFDAVGAANLAWQRAEALLRVCQLRCFCAQDVNTIDAIIENIFVSLVATSSYVAGRRSSERIHARAWAKAAHSLEDATFVARTITEAVTSKPFPSCDEILLLGLEEARRSESATGSKVSRDVMHRVVVELVHTLSDLSKLVPVLVEANLTDMIPAGDSILKYIQHVLGVPVPGAEKLSSSSAARTFVREVLAVDVTPKRSARAFRTSFGIALQSAFESADYQRSALIPSEGVPNARTRLLDAVDEVPSEDVNEIALFVSRAIGAFLDAAQEPRSLDAGPALELCMEILIACVDKDPECIVESLSGHSALRELEVVPQAVQVRLGQLFDAARNSTKLYAASISVLTSWVALFENSPNEDVACCLLLSRHCLVQSRLQDAAISLLDRISVAHLESEKEKPLSRALVLYALSHGPADAQTLLRLLQMADRQPGPDVDDALVGCCEKLVREHSLTTRASFVGAALQDPTSAVCAAASVLWTQPSLKRVHALSLLSGWTSLAETALAYLSREGGDIALFWEFLAHCPRRVCVQHCSSDLSKRIRTQTIRDAPLPRQAFIAEAKLNFARKGKRSDIENLVEAALDSTASDYEKGLALELLVGEGKKEAEEIAAQHAGQAPEADDGGDSASAFREALYDKYAGRLASDLLQGALDAASDAARFKDLQMLERLVDVANGQAQGRVPASVVSRAIQCAASDDRMMKTVLGLLESGLAFAAEAHVDAVLAFKGLHGNEALERIWLSLAQRLPASACPHERFEGLLASYKGTMGAGDCVRRCLIQIFEEQRSGSLDAFAYCIGERASLDAETIDVPCESSTEATDPVVLRTLLTSHFDWIFTDLDFQGSLSTSFPIFRSMSPQSPQPYCLSAWRISDLVDMHNEVNKRVHVPQSTKKRARPQSQHGKSTSSKRAKQLDASYEELGSDGPGSDSDSGHGSDSDSESGEEEEEEEVVAEDMASGDEMDSHAEAVSTLGGGIAKDLHQEIEALAKNETHSEAVDPSFALRVLDRFFTLHAVLADLPATSADEDDSDEDTMDVDENTGEPQRRRESLAVAFPSRRLIDSGVAAFCIWALSSFCEDVRRIAARCLQRFGQLLMRDPLFKDKKQFLLVLRYLRNALETGVSTRVSGIHCSFISHALDIVGKPSHSMYELVYRFLLRAPAMDLSSVPLFYHTFSSGTPNYRVERSWMVRVMEQGIRSRFDVGVLVNRHVPSIFMSFVSSPIGDVYMHKHVLEVLVKTARSGPHGARELVRAGVIGWATQVLAQSLERDDLAASALVDLIELLWHAAKVAALPSNADHPGKGSDQGSDGDNPSYNGGAPVYGTQAHDQATFTTGVEVRRSNESIMGS</sequence>
<accession>A0A2R5GE28</accession>
<organism evidence="4 5">
    <name type="scientific">Hondaea fermentalgiana</name>
    <dbReference type="NCBI Taxonomy" id="2315210"/>
    <lineage>
        <taxon>Eukaryota</taxon>
        <taxon>Sar</taxon>
        <taxon>Stramenopiles</taxon>
        <taxon>Bigyra</taxon>
        <taxon>Labyrinthulomycetes</taxon>
        <taxon>Thraustochytrida</taxon>
        <taxon>Thraustochytriidae</taxon>
        <taxon>Hondaea</taxon>
    </lineage>
</organism>
<gene>
    <name evidence="4" type="ORF">FCC1311_054082</name>
</gene>
<feature type="compositionally biased region" description="Polar residues" evidence="1">
    <location>
        <begin position="1909"/>
        <end position="1919"/>
    </location>
</feature>
<dbReference type="InterPro" id="IPR032436">
    <property type="entry name" value="URB1_C"/>
</dbReference>
<dbReference type="InterPro" id="IPR039844">
    <property type="entry name" value="URB1"/>
</dbReference>
<dbReference type="Pfam" id="PF11707">
    <property type="entry name" value="Npa1"/>
    <property type="match status" value="1"/>
</dbReference>
<feature type="compositionally biased region" description="Acidic residues" evidence="1">
    <location>
        <begin position="1630"/>
        <end position="1646"/>
    </location>
</feature>
<dbReference type="GO" id="GO:0000463">
    <property type="term" value="P:maturation of LSU-rRNA from tricistronic rRNA transcript (SSU-rRNA, 5.8S rRNA, LSU-rRNA)"/>
    <property type="evidence" value="ECO:0007669"/>
    <property type="project" value="TreeGrafter"/>
</dbReference>
<dbReference type="GO" id="GO:0000466">
    <property type="term" value="P:maturation of 5.8S rRNA from tricistronic rRNA transcript (SSU-rRNA, 5.8S rRNA, LSU-rRNA)"/>
    <property type="evidence" value="ECO:0007669"/>
    <property type="project" value="TreeGrafter"/>
</dbReference>
<dbReference type="GO" id="GO:0005730">
    <property type="term" value="C:nucleolus"/>
    <property type="evidence" value="ECO:0007669"/>
    <property type="project" value="TreeGrafter"/>
</dbReference>
<dbReference type="Pfam" id="PF16201">
    <property type="entry name" value="NopRA1"/>
    <property type="match status" value="1"/>
</dbReference>
<dbReference type="InterPro" id="IPR021714">
    <property type="entry name" value="URB1_N"/>
</dbReference>
<protein>
    <submittedName>
        <fullName evidence="4">Nucleolar pre-ribosomal-associated protein 1</fullName>
    </submittedName>
</protein>
<proteinExistence type="predicted"/>
<dbReference type="EMBL" id="BEYU01000053">
    <property type="protein sequence ID" value="GBG29186.1"/>
    <property type="molecule type" value="Genomic_DNA"/>
</dbReference>
<evidence type="ECO:0000256" key="1">
    <source>
        <dbReference type="SAM" id="MobiDB-lite"/>
    </source>
</evidence>
<evidence type="ECO:0000313" key="4">
    <source>
        <dbReference type="EMBL" id="GBG29186.1"/>
    </source>
</evidence>
<feature type="domain" description="URB1 C-terminal" evidence="3">
    <location>
        <begin position="1672"/>
        <end position="1862"/>
    </location>
</feature>
<dbReference type="InParanoid" id="A0A2R5GE28"/>
<name>A0A2R5GE28_9STRA</name>
<evidence type="ECO:0000259" key="3">
    <source>
        <dbReference type="Pfam" id="PF16201"/>
    </source>
</evidence>
<feature type="compositionally biased region" description="Polar residues" evidence="1">
    <location>
        <begin position="1504"/>
        <end position="1514"/>
    </location>
</feature>
<dbReference type="PANTHER" id="PTHR13500">
    <property type="entry name" value="NUCLEOLAR PRERIBOSOMAL-ASSOCIATED PROTEIN 1"/>
    <property type="match status" value="1"/>
</dbReference>
<feature type="region of interest" description="Disordered" evidence="1">
    <location>
        <begin position="1628"/>
        <end position="1654"/>
    </location>
</feature>
<dbReference type="Proteomes" id="UP000241890">
    <property type="component" value="Unassembled WGS sequence"/>
</dbReference>
<dbReference type="PANTHER" id="PTHR13500:SF0">
    <property type="entry name" value="NUCLEOLAR PRE-RIBOSOMAL-ASSOCIATED PROTEIN 1"/>
    <property type="match status" value="1"/>
</dbReference>
<feature type="domain" description="URB1 N-terminal" evidence="2">
    <location>
        <begin position="71"/>
        <end position="403"/>
    </location>
</feature>
<feature type="region of interest" description="Disordered" evidence="1">
    <location>
        <begin position="1491"/>
        <end position="1570"/>
    </location>
</feature>
<keyword evidence="5" id="KW-1185">Reference proteome</keyword>
<evidence type="ECO:0000259" key="2">
    <source>
        <dbReference type="Pfam" id="PF11707"/>
    </source>
</evidence>
<dbReference type="OrthoDB" id="72892at2759"/>